<keyword evidence="2" id="KW-1185">Reference proteome</keyword>
<organism evidence="1 2">
    <name type="scientific">Paraburkholderia bannensis</name>
    <dbReference type="NCBI Taxonomy" id="765414"/>
    <lineage>
        <taxon>Bacteria</taxon>
        <taxon>Pseudomonadati</taxon>
        <taxon>Pseudomonadota</taxon>
        <taxon>Betaproteobacteria</taxon>
        <taxon>Burkholderiales</taxon>
        <taxon>Burkholderiaceae</taxon>
        <taxon>Paraburkholderia</taxon>
    </lineage>
</organism>
<evidence type="ECO:0000313" key="1">
    <source>
        <dbReference type="EMBL" id="MBB6103707.1"/>
    </source>
</evidence>
<protein>
    <submittedName>
        <fullName evidence="1">Uncharacterized protein</fullName>
    </submittedName>
</protein>
<dbReference type="AlphaFoldDB" id="A0A7W9WTU4"/>
<reference evidence="1 2" key="1">
    <citation type="submission" date="2020-08" db="EMBL/GenBank/DDBJ databases">
        <title>Above-ground endophytic microbial communities from plants in different locations in the United States.</title>
        <authorList>
            <person name="Frank C."/>
        </authorList>
    </citation>
    <scope>NUCLEOTIDE SEQUENCE [LARGE SCALE GENOMIC DNA]</scope>
    <source>
        <strain evidence="1 2">WP4_2_2</strain>
    </source>
</reference>
<name>A0A7W9WTU4_9BURK</name>
<dbReference type="Proteomes" id="UP000571554">
    <property type="component" value="Unassembled WGS sequence"/>
</dbReference>
<evidence type="ECO:0000313" key="2">
    <source>
        <dbReference type="Proteomes" id="UP000571554"/>
    </source>
</evidence>
<gene>
    <name evidence="1" type="ORF">F4827_003562</name>
</gene>
<proteinExistence type="predicted"/>
<sequence>MNSYHSNIETSGGAHCADTFAKVTAKGKPASAMDIFRPHPLSNEAWQ</sequence>
<accession>A0A7W9WTU4</accession>
<comment type="caution">
    <text evidence="1">The sequence shown here is derived from an EMBL/GenBank/DDBJ whole genome shotgun (WGS) entry which is preliminary data.</text>
</comment>
<dbReference type="EMBL" id="JACHBW010000010">
    <property type="protein sequence ID" value="MBB6103707.1"/>
    <property type="molecule type" value="Genomic_DNA"/>
</dbReference>